<evidence type="ECO:0000256" key="3">
    <source>
        <dbReference type="ARBA" id="ARBA00010544"/>
    </source>
</evidence>
<evidence type="ECO:0000256" key="4">
    <source>
        <dbReference type="ARBA" id="ARBA00016452"/>
    </source>
</evidence>
<evidence type="ECO:0000256" key="7">
    <source>
        <dbReference type="ARBA" id="ARBA00022519"/>
    </source>
</evidence>
<comment type="function">
    <text evidence="1">Required for the export of heme to the periplasm for the biogenesis of c-type cytochromes.</text>
</comment>
<feature type="transmembrane region" description="Helical" evidence="12">
    <location>
        <begin position="137"/>
        <end position="156"/>
    </location>
</feature>
<comment type="similarity">
    <text evidence="3">Belongs to the CcmB/CycW/HelB family.</text>
</comment>
<evidence type="ECO:0000256" key="12">
    <source>
        <dbReference type="SAM" id="Phobius"/>
    </source>
</evidence>
<dbReference type="InterPro" id="IPR003544">
    <property type="entry name" value="Cyt_c_biogenesis_CcmB"/>
</dbReference>
<feature type="transmembrane region" description="Helical" evidence="12">
    <location>
        <begin position="176"/>
        <end position="196"/>
    </location>
</feature>
<dbReference type="GO" id="GO:0005886">
    <property type="term" value="C:plasma membrane"/>
    <property type="evidence" value="ECO:0007669"/>
    <property type="project" value="UniProtKB-SubCell"/>
</dbReference>
<evidence type="ECO:0000256" key="8">
    <source>
        <dbReference type="ARBA" id="ARBA00022692"/>
    </source>
</evidence>
<keyword evidence="6" id="KW-1003">Cell membrane</keyword>
<dbReference type="PIRSF" id="PIRSF002764">
    <property type="entry name" value="CcmB"/>
    <property type="match status" value="1"/>
</dbReference>
<evidence type="ECO:0000256" key="11">
    <source>
        <dbReference type="ARBA" id="ARBA00023136"/>
    </source>
</evidence>
<dbReference type="Pfam" id="PF03379">
    <property type="entry name" value="CcmB"/>
    <property type="match status" value="1"/>
</dbReference>
<evidence type="ECO:0000256" key="5">
    <source>
        <dbReference type="ARBA" id="ARBA00022448"/>
    </source>
</evidence>
<proteinExistence type="inferred from homology"/>
<keyword evidence="8 12" id="KW-0812">Transmembrane</keyword>
<keyword evidence="10 12" id="KW-1133">Transmembrane helix</keyword>
<feature type="transmembrane region" description="Helical" evidence="12">
    <location>
        <begin position="26"/>
        <end position="43"/>
    </location>
</feature>
<accession>A0A381T1U8</accession>
<dbReference type="GO" id="GO:0015232">
    <property type="term" value="F:heme transmembrane transporter activity"/>
    <property type="evidence" value="ECO:0007669"/>
    <property type="project" value="InterPro"/>
</dbReference>
<keyword evidence="9" id="KW-0201">Cytochrome c-type biogenesis</keyword>
<organism evidence="13">
    <name type="scientific">marine metagenome</name>
    <dbReference type="NCBI Taxonomy" id="408172"/>
    <lineage>
        <taxon>unclassified sequences</taxon>
        <taxon>metagenomes</taxon>
        <taxon>ecological metagenomes</taxon>
    </lineage>
</organism>
<evidence type="ECO:0000256" key="1">
    <source>
        <dbReference type="ARBA" id="ARBA00002442"/>
    </source>
</evidence>
<evidence type="ECO:0000313" key="13">
    <source>
        <dbReference type="EMBL" id="SVA07633.1"/>
    </source>
</evidence>
<evidence type="ECO:0000256" key="9">
    <source>
        <dbReference type="ARBA" id="ARBA00022748"/>
    </source>
</evidence>
<dbReference type="AlphaFoldDB" id="A0A381T1U8"/>
<dbReference type="PANTHER" id="PTHR30070:SF1">
    <property type="entry name" value="CYTOCHROME C BIOGENESIS B-RELATED"/>
    <property type="match status" value="1"/>
</dbReference>
<protein>
    <recommendedName>
        <fullName evidence="4">Heme exporter protein B</fullName>
    </recommendedName>
</protein>
<gene>
    <name evidence="13" type="ORF">METZ01_LOCUS60487</name>
</gene>
<feature type="transmembrane region" description="Helical" evidence="12">
    <location>
        <begin position="104"/>
        <end position="125"/>
    </location>
</feature>
<dbReference type="PRINTS" id="PR01414">
    <property type="entry name" value="CCMBBIOGNSIS"/>
</dbReference>
<dbReference type="PANTHER" id="PTHR30070">
    <property type="entry name" value="HEME EXPORTER PROTEIN B"/>
    <property type="match status" value="1"/>
</dbReference>
<feature type="transmembrane region" description="Helical" evidence="12">
    <location>
        <begin position="78"/>
        <end position="98"/>
    </location>
</feature>
<sequence>MGAFVVLIGILFNFSIDTTVVRPQDIAAGLIWMTIIFGGMLGMGRTFSLEEQDGALTGILQSPIPLDALYLGKVLGNFVLLSVMVALVFLVFGMFFGLTFAGSLVSLVGVVASGVLGFVALTTLFSAMTTRSSMGEGLLPVLIFPLLVPVIVYGTTATNRLFAGRPFAEVDGNLRMLAAFAIGSTVVCAWLFRFVIEE</sequence>
<evidence type="ECO:0000256" key="2">
    <source>
        <dbReference type="ARBA" id="ARBA00004429"/>
    </source>
</evidence>
<keyword evidence="11 12" id="KW-0472">Membrane</keyword>
<dbReference type="GO" id="GO:1903607">
    <property type="term" value="P:cytochrome c biosynthetic process"/>
    <property type="evidence" value="ECO:0007669"/>
    <property type="project" value="TreeGrafter"/>
</dbReference>
<name>A0A381T1U8_9ZZZZ</name>
<evidence type="ECO:0000256" key="10">
    <source>
        <dbReference type="ARBA" id="ARBA00022989"/>
    </source>
</evidence>
<dbReference type="InterPro" id="IPR026031">
    <property type="entry name" value="Cyt_c_CcmB_bac"/>
</dbReference>
<comment type="subcellular location">
    <subcellularLocation>
        <location evidence="2">Cell inner membrane</location>
        <topology evidence="2">Multi-pass membrane protein</topology>
    </subcellularLocation>
</comment>
<keyword evidence="7" id="KW-0997">Cell inner membrane</keyword>
<reference evidence="13" key="1">
    <citation type="submission" date="2018-05" db="EMBL/GenBank/DDBJ databases">
        <authorList>
            <person name="Lanie J.A."/>
            <person name="Ng W.-L."/>
            <person name="Kazmierczak K.M."/>
            <person name="Andrzejewski T.M."/>
            <person name="Davidsen T.M."/>
            <person name="Wayne K.J."/>
            <person name="Tettelin H."/>
            <person name="Glass J.I."/>
            <person name="Rusch D."/>
            <person name="Podicherti R."/>
            <person name="Tsui H.-C.T."/>
            <person name="Winkler M.E."/>
        </authorList>
    </citation>
    <scope>NUCLEOTIDE SEQUENCE</scope>
</reference>
<evidence type="ECO:0000256" key="6">
    <source>
        <dbReference type="ARBA" id="ARBA00022475"/>
    </source>
</evidence>
<keyword evidence="5" id="KW-0813">Transport</keyword>
<dbReference type="GO" id="GO:0017004">
    <property type="term" value="P:cytochrome complex assembly"/>
    <property type="evidence" value="ECO:0007669"/>
    <property type="project" value="UniProtKB-KW"/>
</dbReference>
<dbReference type="EMBL" id="UINC01003590">
    <property type="protein sequence ID" value="SVA07633.1"/>
    <property type="molecule type" value="Genomic_DNA"/>
</dbReference>